<evidence type="ECO:0000256" key="7">
    <source>
        <dbReference type="ARBA" id="ARBA00022824"/>
    </source>
</evidence>
<accession>A0A8K1LK99</accession>
<evidence type="ECO:0000313" key="12">
    <source>
        <dbReference type="Proteomes" id="UP000796761"/>
    </source>
</evidence>
<keyword evidence="7" id="KW-0256">Endoplasmic reticulum</keyword>
<comment type="similarity">
    <text evidence="3">Belongs to the AB hydrolase superfamily. LDAH family.</text>
</comment>
<sequence>ERGIFYQRSCRFGEAGSPAGSHPPSGTHCLSGLLSLLVPGHPHCQHPPPRCVYHTREDSCACARQANMRSGSEEPVPLHEEFIYCCGAATHVLKCGPWKDLSKDESKNLPRLLFMIIPGNPGLAGYYRTFIQALYCGLNQQYPVWVVSHAGHCKPPSGMEMIEDTDIKELEDVFGLNGQVEHKLNFLRKNVSKEIKLVLIAHSIGCYITLEMMKRASELQVLRSVLLFPTIERMAQSPQGKLMTPLLCKLRYALYMPVYLLSFLPEGVKASLVRFALRGMKSCDESSITTSINLFSVDCIANILYMASQEMIKVVERDSITIKQNLKKLIFYYGTGDSWCPQHYYDEIKMDFPDGDIRLCEKGLRHAFVLDASKEMAAMITDWLQDDLTKL</sequence>
<name>A0A8K1LK99_9PASS</name>
<proteinExistence type="inferred from homology"/>
<keyword evidence="12" id="KW-1185">Reference proteome</keyword>
<dbReference type="Gene3D" id="3.40.50.1820">
    <property type="entry name" value="alpha/beta hydrolase"/>
    <property type="match status" value="1"/>
</dbReference>
<evidence type="ECO:0000256" key="2">
    <source>
        <dbReference type="ARBA" id="ARBA00004502"/>
    </source>
</evidence>
<dbReference type="Pfam" id="PF10230">
    <property type="entry name" value="LIDHydrolase"/>
    <property type="match status" value="1"/>
</dbReference>
<organism evidence="11 12">
    <name type="scientific">Zosterops borbonicus</name>
    <dbReference type="NCBI Taxonomy" id="364589"/>
    <lineage>
        <taxon>Eukaryota</taxon>
        <taxon>Metazoa</taxon>
        <taxon>Chordata</taxon>
        <taxon>Craniata</taxon>
        <taxon>Vertebrata</taxon>
        <taxon>Euteleostomi</taxon>
        <taxon>Archelosauria</taxon>
        <taxon>Archosauria</taxon>
        <taxon>Dinosauria</taxon>
        <taxon>Saurischia</taxon>
        <taxon>Theropoda</taxon>
        <taxon>Coelurosauria</taxon>
        <taxon>Aves</taxon>
        <taxon>Neognathae</taxon>
        <taxon>Neoaves</taxon>
        <taxon>Telluraves</taxon>
        <taxon>Australaves</taxon>
        <taxon>Passeriformes</taxon>
        <taxon>Sylvioidea</taxon>
        <taxon>Zosteropidae</taxon>
        <taxon>Zosterops</taxon>
    </lineage>
</organism>
<dbReference type="GO" id="GO:0042632">
    <property type="term" value="P:cholesterol homeostasis"/>
    <property type="evidence" value="ECO:0007669"/>
    <property type="project" value="UniProtKB-ARBA"/>
</dbReference>
<dbReference type="GO" id="GO:0035356">
    <property type="term" value="P:intracellular triglyceride homeostasis"/>
    <property type="evidence" value="ECO:0007669"/>
    <property type="project" value="UniProtKB-ARBA"/>
</dbReference>
<dbReference type="GO" id="GO:0005783">
    <property type="term" value="C:endoplasmic reticulum"/>
    <property type="evidence" value="ECO:0007669"/>
    <property type="project" value="UniProtKB-SubCell"/>
</dbReference>
<dbReference type="AlphaFoldDB" id="A0A8K1LK99"/>
<keyword evidence="5" id="KW-0551">Lipid droplet</keyword>
<dbReference type="GO" id="GO:0005811">
    <property type="term" value="C:lipid droplet"/>
    <property type="evidence" value="ECO:0007669"/>
    <property type="project" value="UniProtKB-SubCell"/>
</dbReference>
<comment type="catalytic activity">
    <reaction evidence="10">
        <text>a cholesterol ester + H2O = cholesterol + a fatty acid + H(+)</text>
        <dbReference type="Rhea" id="RHEA:36403"/>
        <dbReference type="ChEBI" id="CHEBI:15377"/>
        <dbReference type="ChEBI" id="CHEBI:15378"/>
        <dbReference type="ChEBI" id="CHEBI:16113"/>
        <dbReference type="ChEBI" id="CHEBI:17002"/>
        <dbReference type="ChEBI" id="CHEBI:28868"/>
        <dbReference type="EC" id="3.1.1.13"/>
    </reaction>
    <physiologicalReaction direction="left-to-right" evidence="10">
        <dbReference type="Rhea" id="RHEA:36404"/>
    </physiologicalReaction>
</comment>
<dbReference type="GO" id="GO:0160077">
    <property type="term" value="P:lipid droplet fusion"/>
    <property type="evidence" value="ECO:0007669"/>
    <property type="project" value="UniProtKB-ARBA"/>
</dbReference>
<dbReference type="InterPro" id="IPR029058">
    <property type="entry name" value="AB_hydrolase_fold"/>
</dbReference>
<evidence type="ECO:0000256" key="4">
    <source>
        <dbReference type="ARBA" id="ARBA00019242"/>
    </source>
</evidence>
<dbReference type="SUPFAM" id="SSF53474">
    <property type="entry name" value="alpha/beta-Hydrolases"/>
    <property type="match status" value="1"/>
</dbReference>
<dbReference type="GO" id="GO:0019915">
    <property type="term" value="P:lipid storage"/>
    <property type="evidence" value="ECO:0007669"/>
    <property type="project" value="InterPro"/>
</dbReference>
<keyword evidence="6" id="KW-0378">Hydrolase</keyword>
<comment type="caution">
    <text evidence="11">The sequence shown here is derived from an EMBL/GenBank/DDBJ whole genome shotgun (WGS) entry which is preliminary data.</text>
</comment>
<dbReference type="Proteomes" id="UP000796761">
    <property type="component" value="Unassembled WGS sequence"/>
</dbReference>
<evidence type="ECO:0000256" key="1">
    <source>
        <dbReference type="ARBA" id="ARBA00004240"/>
    </source>
</evidence>
<evidence type="ECO:0000256" key="3">
    <source>
        <dbReference type="ARBA" id="ARBA00008300"/>
    </source>
</evidence>
<protein>
    <recommendedName>
        <fullName evidence="4">Lipid droplet-associated hydrolase</fullName>
        <ecNumber evidence="9">3.1.1.13</ecNumber>
    </recommendedName>
    <alternativeName>
        <fullName evidence="8">Lipid droplet-associated serine hydrolase</fullName>
    </alternativeName>
</protein>
<dbReference type="GO" id="GO:0004771">
    <property type="term" value="F:sterol ester esterase activity"/>
    <property type="evidence" value="ECO:0007669"/>
    <property type="project" value="UniProtKB-EC"/>
</dbReference>
<evidence type="ECO:0000256" key="8">
    <source>
        <dbReference type="ARBA" id="ARBA00031924"/>
    </source>
</evidence>
<evidence type="ECO:0000256" key="9">
    <source>
        <dbReference type="ARBA" id="ARBA00039150"/>
    </source>
</evidence>
<evidence type="ECO:0000256" key="10">
    <source>
        <dbReference type="ARBA" id="ARBA00049527"/>
    </source>
</evidence>
<dbReference type="OrthoDB" id="448051at2759"/>
<dbReference type="InterPro" id="IPR019363">
    <property type="entry name" value="LDAH"/>
</dbReference>
<comment type="subcellular location">
    <subcellularLocation>
        <location evidence="1">Endoplasmic reticulum</location>
    </subcellularLocation>
    <subcellularLocation>
        <location evidence="2">Lipid droplet</location>
    </subcellularLocation>
</comment>
<evidence type="ECO:0000256" key="6">
    <source>
        <dbReference type="ARBA" id="ARBA00022801"/>
    </source>
</evidence>
<dbReference type="FunFam" id="3.40.50.1820:FF:000068">
    <property type="entry name" value="Lipid droplet associated hydrolase"/>
    <property type="match status" value="1"/>
</dbReference>
<dbReference type="PANTHER" id="PTHR13390">
    <property type="entry name" value="LIPASE"/>
    <property type="match status" value="1"/>
</dbReference>
<feature type="non-terminal residue" evidence="11">
    <location>
        <position position="1"/>
    </location>
</feature>
<evidence type="ECO:0000256" key="5">
    <source>
        <dbReference type="ARBA" id="ARBA00022677"/>
    </source>
</evidence>
<reference evidence="11" key="1">
    <citation type="submission" date="2019-04" db="EMBL/GenBank/DDBJ databases">
        <title>Genome assembly of Zosterops borbonicus 15179.</title>
        <authorList>
            <person name="Leroy T."/>
            <person name="Anselmetti Y."/>
            <person name="Tilak M.-K."/>
            <person name="Nabholz B."/>
        </authorList>
    </citation>
    <scope>NUCLEOTIDE SEQUENCE</scope>
    <source>
        <strain evidence="11">HGM_15179</strain>
        <tissue evidence="11">Muscle</tissue>
    </source>
</reference>
<dbReference type="EMBL" id="SWJQ01000274">
    <property type="protein sequence ID" value="TRZ17285.1"/>
    <property type="molecule type" value="Genomic_DNA"/>
</dbReference>
<dbReference type="EC" id="3.1.1.13" evidence="9"/>
<dbReference type="PANTHER" id="PTHR13390:SF0">
    <property type="entry name" value="LIPID DROPLET-ASSOCIATED HYDROLASE"/>
    <property type="match status" value="1"/>
</dbReference>
<evidence type="ECO:0000313" key="11">
    <source>
        <dbReference type="EMBL" id="TRZ17285.1"/>
    </source>
</evidence>
<gene>
    <name evidence="11" type="ORF">HGM15179_009818</name>
</gene>